<evidence type="ECO:0000313" key="3">
    <source>
        <dbReference type="Proteomes" id="UP000001784"/>
    </source>
</evidence>
<dbReference type="RefSeq" id="WP_011698879.1">
    <property type="nucleotide sequence ID" value="NC_008554.1"/>
</dbReference>
<feature type="domain" description="Protein CR006 P-loop" evidence="1">
    <location>
        <begin position="275"/>
        <end position="713"/>
    </location>
</feature>
<organism evidence="2 3">
    <name type="scientific">Syntrophobacter fumaroxidans (strain DSM 10017 / MPOB)</name>
    <dbReference type="NCBI Taxonomy" id="335543"/>
    <lineage>
        <taxon>Bacteria</taxon>
        <taxon>Pseudomonadati</taxon>
        <taxon>Thermodesulfobacteriota</taxon>
        <taxon>Syntrophobacteria</taxon>
        <taxon>Syntrophobacterales</taxon>
        <taxon>Syntrophobacteraceae</taxon>
        <taxon>Syntrophobacter</taxon>
    </lineage>
</organism>
<dbReference type="AlphaFoldDB" id="A0LJV7"/>
<gene>
    <name evidence="2" type="ordered locus">Sfum_2026</name>
</gene>
<reference evidence="2 3" key="1">
    <citation type="submission" date="2006-10" db="EMBL/GenBank/DDBJ databases">
        <title>Complete sequence of Syntrophobacter fumaroxidans MPOB.</title>
        <authorList>
            <consortium name="US DOE Joint Genome Institute"/>
            <person name="Copeland A."/>
            <person name="Lucas S."/>
            <person name="Lapidus A."/>
            <person name="Barry K."/>
            <person name="Detter J.C."/>
            <person name="Glavina del Rio T."/>
            <person name="Hammon N."/>
            <person name="Israni S."/>
            <person name="Pitluck S."/>
            <person name="Goltsman E.G."/>
            <person name="Martinez M."/>
            <person name="Schmutz J."/>
            <person name="Larimer F."/>
            <person name="Land M."/>
            <person name="Hauser L."/>
            <person name="Kyrpides N."/>
            <person name="Kim E."/>
            <person name="Boone D.R."/>
            <person name="Brockman F."/>
            <person name="Culley D."/>
            <person name="Ferry J."/>
            <person name="Gunsalus R."/>
            <person name="McInerney M.J."/>
            <person name="Morrison M."/>
            <person name="Plugge C."/>
            <person name="Rohlin L."/>
            <person name="Scholten J."/>
            <person name="Sieber J."/>
            <person name="Stams A.J.M."/>
            <person name="Worm P."/>
            <person name="Henstra A.M."/>
            <person name="Richardson P."/>
        </authorList>
    </citation>
    <scope>NUCLEOTIDE SEQUENCE [LARGE SCALE GENOMIC DNA]</scope>
    <source>
        <strain evidence="3">DSM 10017 / MPOB</strain>
    </source>
</reference>
<accession>A0LJV7</accession>
<dbReference type="EMBL" id="CP000478">
    <property type="protein sequence ID" value="ABK17709.1"/>
    <property type="molecule type" value="Genomic_DNA"/>
</dbReference>
<dbReference type="KEGG" id="sfu:Sfum_2026"/>
<keyword evidence="3" id="KW-1185">Reference proteome</keyword>
<dbReference type="InterPro" id="IPR026866">
    <property type="entry name" value="CR006_AAA"/>
</dbReference>
<dbReference type="InterPro" id="IPR027417">
    <property type="entry name" value="P-loop_NTPase"/>
</dbReference>
<dbReference type="OrthoDB" id="9789562at2"/>
<name>A0LJV7_SYNFM</name>
<dbReference type="InParanoid" id="A0LJV7"/>
<sequence length="897" mass="101428">MSPIKKILSFAQNRDPWQQDLIRRIYTKSELRKEDTDQALQLLKVCYGILPSEQAPCPECLTESHTAPESPQVPKVTLYSLGEVKFVNRLAENQTLQFAVDGITVVYGDNGSRKSGYCRLLKKLCRVRSGGEEQIFGNAFKSEQTPPAEVTVRFSAGTDAPKKVRWLDGEEPPPELGRFSVFDTRTVPIYADKENKLEFLPHSMDILPKLGALCQSLAGSVDTEIRALEVQLATPLPQFAPRTKIAEIVAKLVSATPTKALPTVTQLRELAQWDQESEQELNRIERTLKTDAQALAARCRQLKAGVEQLKTDLSNAGAVVGDDALRKLIANVKTTKTARAAAALTAKTAFQNEPLSGVGTEPWRLMFGYARKYSEIAYPGLSFPVTGAGKVCVLCQQPLTPDASHRLKRFEAFIKDTAEAQAKKLEQSLTKEIATFSRFTLRPRNEIETFLLGMETIDPASNALEEEIVEFFKAVATRQTAFVKSWQELVGLEALPVLPPSPAPKLSSAIERLNKLLRGYEQSQNPEQRAILEQRKEDLLAGKQLSENIRIILIRLRQLTTLSKLKQCKAACDTTAISKKNSELRRLFITQEFEERLSKEVKEFRLEHLPFKIHERSDRGVSFLGVDLDIVQRLQNKDILSDGEFRALALACFLTEVNTIPHHSGIILDDPVSSLDHVRTRRVAMRLVQEAKRGGQVIIFTHDLVFYYELWMAAAEAQVPLTRHWIRATSEHGFGTILNKEEPWQAKKVNARLQYLEEKKLPLIRNIQDTSGDQYRRAVMDFYSSLRETWERLVEELLFNGVVTRFQTGVMTQSLKGAQVEDEDYRRIYFAMKRASEFSGHDRTRARQVSFPGPDEIKRDLEDLRIYAKGLKARNKSLEESRITLEKPPEGLLVQRG</sequence>
<dbReference type="Gene3D" id="3.40.50.300">
    <property type="entry name" value="P-loop containing nucleotide triphosphate hydrolases"/>
    <property type="match status" value="1"/>
</dbReference>
<dbReference type="Proteomes" id="UP000001784">
    <property type="component" value="Chromosome"/>
</dbReference>
<evidence type="ECO:0000259" key="1">
    <source>
        <dbReference type="Pfam" id="PF13166"/>
    </source>
</evidence>
<proteinExistence type="predicted"/>
<dbReference type="SUPFAM" id="SSF52540">
    <property type="entry name" value="P-loop containing nucleoside triphosphate hydrolases"/>
    <property type="match status" value="1"/>
</dbReference>
<evidence type="ECO:0000313" key="2">
    <source>
        <dbReference type="EMBL" id="ABK17709.1"/>
    </source>
</evidence>
<dbReference type="Pfam" id="PF13166">
    <property type="entry name" value="AAA_13"/>
    <property type="match status" value="1"/>
</dbReference>
<dbReference type="STRING" id="335543.Sfum_2026"/>
<dbReference type="eggNOG" id="COG1122">
    <property type="taxonomic scope" value="Bacteria"/>
</dbReference>
<dbReference type="HOGENOM" id="CLU_016086_0_0_7"/>
<protein>
    <recommendedName>
        <fullName evidence="1">Protein CR006 P-loop domain-containing protein</fullName>
    </recommendedName>
</protein>